<protein>
    <submittedName>
        <fullName evidence="2">Carboxymethylenebutenolidase</fullName>
    </submittedName>
</protein>
<dbReference type="RefSeq" id="WP_100993664.1">
    <property type="nucleotide sequence ID" value="NZ_CP025096.1"/>
</dbReference>
<dbReference type="EMBL" id="CP025096">
    <property type="protein sequence ID" value="AUD07096.1"/>
    <property type="molecule type" value="Genomic_DNA"/>
</dbReference>
<dbReference type="InterPro" id="IPR051049">
    <property type="entry name" value="Dienelactone_hydrolase-like"/>
</dbReference>
<dbReference type="Gene3D" id="3.40.50.1820">
    <property type="entry name" value="alpha/beta hydrolase"/>
    <property type="match status" value="1"/>
</dbReference>
<dbReference type="InterPro" id="IPR002925">
    <property type="entry name" value="Dienelactn_hydro"/>
</dbReference>
<dbReference type="KEGG" id="spir:CWM47_00155"/>
<dbReference type="SUPFAM" id="SSF53474">
    <property type="entry name" value="alpha/beta-Hydrolases"/>
    <property type="match status" value="1"/>
</dbReference>
<reference evidence="2 3" key="1">
    <citation type="submission" date="2017-11" db="EMBL/GenBank/DDBJ databases">
        <title>Taxonomic description and genome sequences of Spirosoma HA7 sp. nov., isolated from pollen microhabitat of Corylus avellana.</title>
        <authorList>
            <person name="Ambika Manirajan B."/>
            <person name="Suarez C."/>
            <person name="Ratering S."/>
            <person name="Geissler-Plaum R."/>
            <person name="Cardinale M."/>
            <person name="Sylvia S."/>
        </authorList>
    </citation>
    <scope>NUCLEOTIDE SEQUENCE [LARGE SCALE GENOMIC DNA]</scope>
    <source>
        <strain evidence="2 3">HA7</strain>
    </source>
</reference>
<dbReference type="Pfam" id="PF01738">
    <property type="entry name" value="DLH"/>
    <property type="match status" value="1"/>
</dbReference>
<dbReference type="InterPro" id="IPR029058">
    <property type="entry name" value="AB_hydrolase_fold"/>
</dbReference>
<gene>
    <name evidence="2" type="ORF">CWM47_00155</name>
</gene>
<sequence>MDQRIINLFDEYTHKPLKRDVFLKKLANLTGSMAAALTVLPLLEVNYAKAETVPQQDDRIKTESVTFPGADTTMKGYLARPSAAGKYPAVVVIHENRGLNPHIEDVTRRMALAGFVALAPDALSAAGGTPTDETQMRELFGKLDAEKTRQNFEKALDYLKTHPDSTGKVGCVGFCWGGAMANQLAVHYPDLKAAVPFYGRQPDAADVPKIKAAVQLHYGGLDERINAGIPSYEAELKKAGVPYELYVYEGAQHAFNNDTAPTRYNEAAAKLAWERTTKFLKAKLV</sequence>
<feature type="domain" description="Dienelactone hydrolase" evidence="1">
    <location>
        <begin position="74"/>
        <end position="282"/>
    </location>
</feature>
<dbReference type="AlphaFoldDB" id="A0A2K8ZB29"/>
<organism evidence="2 3">
    <name type="scientific">Spirosoma pollinicola</name>
    <dbReference type="NCBI Taxonomy" id="2057025"/>
    <lineage>
        <taxon>Bacteria</taxon>
        <taxon>Pseudomonadati</taxon>
        <taxon>Bacteroidota</taxon>
        <taxon>Cytophagia</taxon>
        <taxon>Cytophagales</taxon>
        <taxon>Cytophagaceae</taxon>
        <taxon>Spirosoma</taxon>
    </lineage>
</organism>
<evidence type="ECO:0000313" key="3">
    <source>
        <dbReference type="Proteomes" id="UP000232883"/>
    </source>
</evidence>
<dbReference type="PANTHER" id="PTHR46623:SF6">
    <property type="entry name" value="ALPHA_BETA-HYDROLASES SUPERFAMILY PROTEIN"/>
    <property type="match status" value="1"/>
</dbReference>
<name>A0A2K8ZB29_9BACT</name>
<accession>A0A2K8ZB29</accession>
<keyword evidence="3" id="KW-1185">Reference proteome</keyword>
<evidence type="ECO:0000259" key="1">
    <source>
        <dbReference type="Pfam" id="PF01738"/>
    </source>
</evidence>
<dbReference type="PANTHER" id="PTHR46623">
    <property type="entry name" value="CARBOXYMETHYLENEBUTENOLIDASE-RELATED"/>
    <property type="match status" value="1"/>
</dbReference>
<dbReference type="Proteomes" id="UP000232883">
    <property type="component" value="Chromosome"/>
</dbReference>
<dbReference type="OrthoDB" id="9771666at2"/>
<evidence type="ECO:0000313" key="2">
    <source>
        <dbReference type="EMBL" id="AUD07096.1"/>
    </source>
</evidence>
<dbReference type="GO" id="GO:0016787">
    <property type="term" value="F:hydrolase activity"/>
    <property type="evidence" value="ECO:0007669"/>
    <property type="project" value="InterPro"/>
</dbReference>
<proteinExistence type="predicted"/>